<protein>
    <recommendedName>
        <fullName evidence="4">Bacterial surface antigen (D15) domain-containing protein</fullName>
    </recommendedName>
</protein>
<keyword evidence="3" id="KW-1185">Reference proteome</keyword>
<organism evidence="2 3">
    <name type="scientific">Mariniphaga sediminis</name>
    <dbReference type="NCBI Taxonomy" id="1628158"/>
    <lineage>
        <taxon>Bacteria</taxon>
        <taxon>Pseudomonadati</taxon>
        <taxon>Bacteroidota</taxon>
        <taxon>Bacteroidia</taxon>
        <taxon>Marinilabiliales</taxon>
        <taxon>Prolixibacteraceae</taxon>
        <taxon>Mariniphaga</taxon>
    </lineage>
</organism>
<keyword evidence="1" id="KW-0472">Membrane</keyword>
<evidence type="ECO:0000313" key="3">
    <source>
        <dbReference type="Proteomes" id="UP000266441"/>
    </source>
</evidence>
<dbReference type="Proteomes" id="UP000266441">
    <property type="component" value="Unassembled WGS sequence"/>
</dbReference>
<feature type="transmembrane region" description="Helical" evidence="1">
    <location>
        <begin position="12"/>
        <end position="31"/>
    </location>
</feature>
<proteinExistence type="predicted"/>
<accession>A0A399D0F4</accession>
<keyword evidence="1" id="KW-1133">Transmembrane helix</keyword>
<evidence type="ECO:0000313" key="2">
    <source>
        <dbReference type="EMBL" id="RIH65495.1"/>
    </source>
</evidence>
<comment type="caution">
    <text evidence="2">The sequence shown here is derived from an EMBL/GenBank/DDBJ whole genome shotgun (WGS) entry which is preliminary data.</text>
</comment>
<name>A0A399D0F4_9BACT</name>
<keyword evidence="1" id="KW-0812">Transmembrane</keyword>
<dbReference type="EMBL" id="QWET01000006">
    <property type="protein sequence ID" value="RIH65495.1"/>
    <property type="molecule type" value="Genomic_DNA"/>
</dbReference>
<gene>
    <name evidence="2" type="ORF">D1164_10270</name>
</gene>
<evidence type="ECO:0008006" key="4">
    <source>
        <dbReference type="Google" id="ProtNLM"/>
    </source>
</evidence>
<sequence>MRHFEMGSKFILIIGRIFFVLTLIFPGLYALSQSNQPDSLSRLNNNGEKYEQFYDSLEYKAKQKTLTRIVYDFLISPPRPYVDREALSLEYYSEMEGKIISEITVKPLDVFGPTFTDTTHRAKSFVEKAANALHSKSNLNTIERMLLFEVGDFLDPDLLYENERIIRALPYIQDVRFVLEQDSVYKGLVKVHVITKDRFSIGVSGAVDGNNSAALEFYNQNIFGVGHEISFRFVGHLNRQPYTGLETFYKINNIRGKFIDISAGYMNTYRREGFSFLLDKPFITPSIKWGYGASAVRMYRTDRILEDAPIQTEDPMDLSFFNVWGGRSFQIKPHDYHNSQMVLSAGIYNRTYFHRPVPISQESQYFSNNTFYLAGITFTQRRYMQDQLVYSYGITEDIPEGFKNEIVYGFDVNEFGNRHYAHLYLSNGNLLVNRQGYLYLSGGVGGYFKNNDYEQGLIQGSLNFISRQVNAGRKRFRLFGKANYMLGIRRFGIEELDLTRKEHIRGFSSRDAVGKQRLSLSLEYVLFLRQQFYKFNMAMYGFADVGIIGSNRTFIFTEKYYSGLGVGLRLHNENLVFKTFQLRLAFYPFPPSDMSFTGFIIEEQLKKDFYSFRPTPPQPLRFE</sequence>
<dbReference type="AlphaFoldDB" id="A0A399D0F4"/>
<reference evidence="2 3" key="1">
    <citation type="journal article" date="2015" name="Int. J. Syst. Evol. Microbiol.">
        <title>Mariniphaga sediminis sp. nov., isolated from coastal sediment.</title>
        <authorList>
            <person name="Wang F.Q."/>
            <person name="Shen Q.Y."/>
            <person name="Chen G.J."/>
            <person name="Du Z.J."/>
        </authorList>
    </citation>
    <scope>NUCLEOTIDE SEQUENCE [LARGE SCALE GENOMIC DNA]</scope>
    <source>
        <strain evidence="2 3">SY21</strain>
    </source>
</reference>
<evidence type="ECO:0000256" key="1">
    <source>
        <dbReference type="SAM" id="Phobius"/>
    </source>
</evidence>